<organism evidence="2 3">
    <name type="scientific">Polyangium jinanense</name>
    <dbReference type="NCBI Taxonomy" id="2829994"/>
    <lineage>
        <taxon>Bacteria</taxon>
        <taxon>Pseudomonadati</taxon>
        <taxon>Myxococcota</taxon>
        <taxon>Polyangia</taxon>
        <taxon>Polyangiales</taxon>
        <taxon>Polyangiaceae</taxon>
        <taxon>Polyangium</taxon>
    </lineage>
</organism>
<feature type="transmembrane region" description="Helical" evidence="1">
    <location>
        <begin position="26"/>
        <end position="50"/>
    </location>
</feature>
<accession>A0A9X3X599</accession>
<dbReference type="AlphaFoldDB" id="A0A9X3X599"/>
<keyword evidence="1" id="KW-0472">Membrane</keyword>
<keyword evidence="3" id="KW-1185">Reference proteome</keyword>
<reference evidence="2 3" key="1">
    <citation type="submission" date="2021-04" db="EMBL/GenBank/DDBJ databases">
        <title>Genome analysis of Polyangium sp.</title>
        <authorList>
            <person name="Li Y."/>
            <person name="Wang J."/>
        </authorList>
    </citation>
    <scope>NUCLEOTIDE SEQUENCE [LARGE SCALE GENOMIC DNA]</scope>
    <source>
        <strain evidence="2 3">SDU14</strain>
    </source>
</reference>
<sequence>MRVRDGYLVIGHFGRAPIRIHWTMPLGAFVLCGFMFSLGAWLGFLILVLVHELGHALLARTVGGYVISVDVHAVGGSCEWAGDVTMKQRAIVAWGGVLAQLAVLLTAPLWSSVLPSGGFFGEITTVLTKTNLMLLFLNLIPSPPFDGAEAWRLFRR</sequence>
<evidence type="ECO:0000313" key="2">
    <source>
        <dbReference type="EMBL" id="MDC3981601.1"/>
    </source>
</evidence>
<dbReference type="Proteomes" id="UP001151081">
    <property type="component" value="Unassembled WGS sequence"/>
</dbReference>
<evidence type="ECO:0008006" key="4">
    <source>
        <dbReference type="Google" id="ProtNLM"/>
    </source>
</evidence>
<protein>
    <recommendedName>
        <fullName evidence="4">Peptidase M50 domain-containing protein</fullName>
    </recommendedName>
</protein>
<dbReference type="EMBL" id="JAGTJJ010000005">
    <property type="protein sequence ID" value="MDC3981601.1"/>
    <property type="molecule type" value="Genomic_DNA"/>
</dbReference>
<keyword evidence="1" id="KW-1133">Transmembrane helix</keyword>
<keyword evidence="1" id="KW-0812">Transmembrane</keyword>
<gene>
    <name evidence="2" type="ORF">KEG57_13895</name>
</gene>
<dbReference type="RefSeq" id="WP_272420270.1">
    <property type="nucleotide sequence ID" value="NZ_JAGTJJ010000005.1"/>
</dbReference>
<name>A0A9X3X599_9BACT</name>
<comment type="caution">
    <text evidence="2">The sequence shown here is derived from an EMBL/GenBank/DDBJ whole genome shotgun (WGS) entry which is preliminary data.</text>
</comment>
<evidence type="ECO:0000313" key="3">
    <source>
        <dbReference type="Proteomes" id="UP001151081"/>
    </source>
</evidence>
<feature type="transmembrane region" description="Helical" evidence="1">
    <location>
        <begin position="91"/>
        <end position="110"/>
    </location>
</feature>
<evidence type="ECO:0000256" key="1">
    <source>
        <dbReference type="SAM" id="Phobius"/>
    </source>
</evidence>
<proteinExistence type="predicted"/>